<evidence type="ECO:0000313" key="3">
    <source>
        <dbReference type="WBParaSite" id="PDA_v2.g26886.t1"/>
    </source>
</evidence>
<dbReference type="AlphaFoldDB" id="A0A914QC59"/>
<reference evidence="3" key="1">
    <citation type="submission" date="2022-11" db="UniProtKB">
        <authorList>
            <consortium name="WormBaseParasite"/>
        </authorList>
    </citation>
    <scope>IDENTIFICATION</scope>
</reference>
<evidence type="ECO:0000256" key="1">
    <source>
        <dbReference type="SAM" id="Coils"/>
    </source>
</evidence>
<protein>
    <submittedName>
        <fullName evidence="3">Uncharacterized protein</fullName>
    </submittedName>
</protein>
<evidence type="ECO:0000313" key="2">
    <source>
        <dbReference type="Proteomes" id="UP000887578"/>
    </source>
</evidence>
<proteinExistence type="predicted"/>
<dbReference type="Proteomes" id="UP000887578">
    <property type="component" value="Unplaced"/>
</dbReference>
<organism evidence="2 3">
    <name type="scientific">Panagrolaimus davidi</name>
    <dbReference type="NCBI Taxonomy" id="227884"/>
    <lineage>
        <taxon>Eukaryota</taxon>
        <taxon>Metazoa</taxon>
        <taxon>Ecdysozoa</taxon>
        <taxon>Nematoda</taxon>
        <taxon>Chromadorea</taxon>
        <taxon>Rhabditida</taxon>
        <taxon>Tylenchina</taxon>
        <taxon>Panagrolaimomorpha</taxon>
        <taxon>Panagrolaimoidea</taxon>
        <taxon>Panagrolaimidae</taxon>
        <taxon>Panagrolaimus</taxon>
    </lineage>
</organism>
<feature type="coiled-coil region" evidence="1">
    <location>
        <begin position="49"/>
        <end position="110"/>
    </location>
</feature>
<accession>A0A914QC59</accession>
<dbReference type="WBParaSite" id="PDA_v2.g26886.t1">
    <property type="protein sequence ID" value="PDA_v2.g26886.t1"/>
    <property type="gene ID" value="PDA_v2.g26886"/>
</dbReference>
<keyword evidence="2" id="KW-1185">Reference proteome</keyword>
<keyword evidence="1" id="KW-0175">Coiled coil</keyword>
<sequence>MLVEAEKKRIELIEAQRRHEENVARLKVEGEEKLAKEKMEHELRQFELYEQQEKERRQHEKEQAEIAAKLVNAKNEHKKRQAEILRQHEIERQKRQVEFEKQRVLEAKKHEEEMQRIQYETDRKIAEAEARNQNRGFWWHVGAAIDSIFS</sequence>
<name>A0A914QC59_9BILA</name>